<evidence type="ECO:0000256" key="6">
    <source>
        <dbReference type="HAMAP-Rule" id="MF_01369"/>
    </source>
</evidence>
<keyword evidence="3 6" id="KW-0694">RNA-binding</keyword>
<evidence type="ECO:0000256" key="4">
    <source>
        <dbReference type="ARBA" id="ARBA00022980"/>
    </source>
</evidence>
<comment type="function">
    <text evidence="6">One of the early assembly proteins it binds 23S rRNA. One of the proteins that surrounds the polypeptide exit tunnel on the outside of the ribosome. Forms the main docking site for trigger factor binding to the ribosome.</text>
</comment>
<comment type="similarity">
    <text evidence="1 6 7">Belongs to the universal ribosomal protein uL23 family.</text>
</comment>
<dbReference type="EMBL" id="MQWA01000001">
    <property type="protein sequence ID" value="PQJ28979.1"/>
    <property type="molecule type" value="Genomic_DNA"/>
</dbReference>
<dbReference type="GO" id="GO:0019843">
    <property type="term" value="F:rRNA binding"/>
    <property type="evidence" value="ECO:0007669"/>
    <property type="project" value="UniProtKB-UniRule"/>
</dbReference>
<protein>
    <recommendedName>
        <fullName evidence="6">Large ribosomal subunit protein uL23</fullName>
    </recommendedName>
</protein>
<dbReference type="HAMAP" id="MF_01369_B">
    <property type="entry name" value="Ribosomal_uL23_B"/>
    <property type="match status" value="1"/>
</dbReference>
<dbReference type="RefSeq" id="WP_105043470.1">
    <property type="nucleotide sequence ID" value="NZ_MQWA01000001.1"/>
</dbReference>
<accession>A0A2S7U1V0</accession>
<dbReference type="PANTHER" id="PTHR11620">
    <property type="entry name" value="60S RIBOSOMAL PROTEIN L23A"/>
    <property type="match status" value="1"/>
</dbReference>
<evidence type="ECO:0000256" key="5">
    <source>
        <dbReference type="ARBA" id="ARBA00023274"/>
    </source>
</evidence>
<comment type="subunit">
    <text evidence="6">Part of the 50S ribosomal subunit. Contacts protein L29, and trigger factor when it is bound to the ribosome.</text>
</comment>
<name>A0A2S7U1V0_9BACT</name>
<keyword evidence="9" id="KW-1185">Reference proteome</keyword>
<dbReference type="Gene3D" id="3.30.70.330">
    <property type="match status" value="1"/>
</dbReference>
<dbReference type="GO" id="GO:0006412">
    <property type="term" value="P:translation"/>
    <property type="evidence" value="ECO:0007669"/>
    <property type="project" value="UniProtKB-UniRule"/>
</dbReference>
<reference evidence="8 9" key="1">
    <citation type="submission" date="2016-12" db="EMBL/GenBank/DDBJ databases">
        <title>Study of bacterial adaptation to deep sea.</title>
        <authorList>
            <person name="Song J."/>
            <person name="Yoshizawa S."/>
            <person name="Kogure K."/>
        </authorList>
    </citation>
    <scope>NUCLEOTIDE SEQUENCE [LARGE SCALE GENOMIC DNA]</scope>
    <source>
        <strain evidence="8 9">SAORIC-165</strain>
    </source>
</reference>
<comment type="caution">
    <text evidence="8">The sequence shown here is derived from an EMBL/GenBank/DDBJ whole genome shotgun (WGS) entry which is preliminary data.</text>
</comment>
<dbReference type="NCBIfam" id="NF004359">
    <property type="entry name" value="PRK05738.1-3"/>
    <property type="match status" value="1"/>
</dbReference>
<evidence type="ECO:0000313" key="9">
    <source>
        <dbReference type="Proteomes" id="UP000239907"/>
    </source>
</evidence>
<proteinExistence type="inferred from homology"/>
<evidence type="ECO:0000256" key="1">
    <source>
        <dbReference type="ARBA" id="ARBA00006700"/>
    </source>
</evidence>
<dbReference type="OrthoDB" id="9793353at2"/>
<evidence type="ECO:0000256" key="2">
    <source>
        <dbReference type="ARBA" id="ARBA00022730"/>
    </source>
</evidence>
<dbReference type="InterPro" id="IPR001014">
    <property type="entry name" value="Ribosomal_uL23_CS"/>
</dbReference>
<evidence type="ECO:0000256" key="7">
    <source>
        <dbReference type="RuleBase" id="RU003934"/>
    </source>
</evidence>
<dbReference type="GO" id="GO:0003735">
    <property type="term" value="F:structural constituent of ribosome"/>
    <property type="evidence" value="ECO:0007669"/>
    <property type="project" value="InterPro"/>
</dbReference>
<dbReference type="GO" id="GO:0005840">
    <property type="term" value="C:ribosome"/>
    <property type="evidence" value="ECO:0007669"/>
    <property type="project" value="UniProtKB-KW"/>
</dbReference>
<evidence type="ECO:0000256" key="3">
    <source>
        <dbReference type="ARBA" id="ARBA00022884"/>
    </source>
</evidence>
<dbReference type="Proteomes" id="UP000239907">
    <property type="component" value="Unassembled WGS sequence"/>
</dbReference>
<dbReference type="NCBIfam" id="NF004363">
    <property type="entry name" value="PRK05738.2-4"/>
    <property type="match status" value="1"/>
</dbReference>
<keyword evidence="2 6" id="KW-0699">rRNA-binding</keyword>
<dbReference type="SUPFAM" id="SSF54189">
    <property type="entry name" value="Ribosomal proteins S24e, L23 and L15e"/>
    <property type="match status" value="1"/>
</dbReference>
<sequence length="94" mass="10868">MKDIYNVIDTVLLSEKATLLAEQNNEYVFKVDRRANKLEIKRAVEQLFGKKVEAVRTCNYAGKLKRQRRSDAGRTANWKKAIVRLKEGDTLDLI</sequence>
<dbReference type="InterPro" id="IPR013025">
    <property type="entry name" value="Ribosomal_uL23-like"/>
</dbReference>
<keyword evidence="5 6" id="KW-0687">Ribonucleoprotein</keyword>
<dbReference type="PROSITE" id="PS00050">
    <property type="entry name" value="RIBOSOMAL_L23"/>
    <property type="match status" value="1"/>
</dbReference>
<dbReference type="Pfam" id="PF00276">
    <property type="entry name" value="Ribosomal_L23"/>
    <property type="match status" value="1"/>
</dbReference>
<dbReference type="InterPro" id="IPR012677">
    <property type="entry name" value="Nucleotide-bd_a/b_plait_sf"/>
</dbReference>
<organism evidence="8 9">
    <name type="scientific">Rubritalea profundi</name>
    <dbReference type="NCBI Taxonomy" id="1658618"/>
    <lineage>
        <taxon>Bacteria</taxon>
        <taxon>Pseudomonadati</taxon>
        <taxon>Verrucomicrobiota</taxon>
        <taxon>Verrucomicrobiia</taxon>
        <taxon>Verrucomicrobiales</taxon>
        <taxon>Rubritaleaceae</taxon>
        <taxon>Rubritalea</taxon>
    </lineage>
</organism>
<gene>
    <name evidence="6" type="primary">rplW</name>
    <name evidence="8" type="ORF">BSZ32_11085</name>
</gene>
<dbReference type="AlphaFoldDB" id="A0A2S7U1V0"/>
<evidence type="ECO:0000313" key="8">
    <source>
        <dbReference type="EMBL" id="PQJ28979.1"/>
    </source>
</evidence>
<dbReference type="GO" id="GO:1990904">
    <property type="term" value="C:ribonucleoprotein complex"/>
    <property type="evidence" value="ECO:0007669"/>
    <property type="project" value="UniProtKB-KW"/>
</dbReference>
<dbReference type="InterPro" id="IPR012678">
    <property type="entry name" value="Ribosomal_uL23/eL15/eS24_sf"/>
</dbReference>
<keyword evidence="4 6" id="KW-0689">Ribosomal protein</keyword>
<dbReference type="FunFam" id="3.30.70.330:FF:000001">
    <property type="entry name" value="50S ribosomal protein L23"/>
    <property type="match status" value="1"/>
</dbReference>